<dbReference type="CDD" id="cd02249">
    <property type="entry name" value="ZZ"/>
    <property type="match status" value="2"/>
</dbReference>
<feature type="domain" description="ZZ-type" evidence="6">
    <location>
        <begin position="485"/>
        <end position="540"/>
    </location>
</feature>
<feature type="region of interest" description="Disordered" evidence="5">
    <location>
        <begin position="686"/>
        <end position="712"/>
    </location>
</feature>
<keyword evidence="1" id="KW-0479">Metal-binding</keyword>
<feature type="compositionally biased region" description="Low complexity" evidence="5">
    <location>
        <begin position="184"/>
        <end position="215"/>
    </location>
</feature>
<dbReference type="PROSITE" id="PS50135">
    <property type="entry name" value="ZF_ZZ_2"/>
    <property type="match status" value="2"/>
</dbReference>
<evidence type="ECO:0000313" key="7">
    <source>
        <dbReference type="EMBL" id="TEB38845.1"/>
    </source>
</evidence>
<gene>
    <name evidence="7" type="ORF">FA13DRAFT_1785126</name>
</gene>
<dbReference type="PROSITE" id="PS01357">
    <property type="entry name" value="ZF_ZZ_1"/>
    <property type="match status" value="1"/>
</dbReference>
<feature type="compositionally biased region" description="Basic and acidic residues" evidence="5">
    <location>
        <begin position="786"/>
        <end position="799"/>
    </location>
</feature>
<proteinExistence type="predicted"/>
<feature type="compositionally biased region" description="Basic and acidic residues" evidence="5">
    <location>
        <begin position="692"/>
        <end position="708"/>
    </location>
</feature>
<dbReference type="PANTHER" id="PTHR20930">
    <property type="entry name" value="OVARIAN CARCINOMA ANTIGEN CA125-RELATED"/>
    <property type="match status" value="1"/>
</dbReference>
<dbReference type="SUPFAM" id="SSF57850">
    <property type="entry name" value="RING/U-box"/>
    <property type="match status" value="3"/>
</dbReference>
<feature type="region of interest" description="Disordered" evidence="5">
    <location>
        <begin position="1004"/>
        <end position="1029"/>
    </location>
</feature>
<feature type="region of interest" description="Disordered" evidence="5">
    <location>
        <begin position="117"/>
        <end position="148"/>
    </location>
</feature>
<evidence type="ECO:0000313" key="8">
    <source>
        <dbReference type="Proteomes" id="UP000298030"/>
    </source>
</evidence>
<dbReference type="InterPro" id="IPR032350">
    <property type="entry name" value="Nbr1_FW"/>
</dbReference>
<dbReference type="AlphaFoldDB" id="A0A4Y7TXE8"/>
<accession>A0A4Y7TXE8</accession>
<sequence>MFTVKATYRGETRKLSFPYTTSFPTYDELCSQLYRVFPINNNYYLTRLLYSPNADTSARILIASEVHSKEQYSNAVKAHSGRVYPNALLRFSVFDDTPHKTPNNRYSLDMDYMPTNGASRSPSLYSAQDRSSSVVESDKRPTVPPKPAELFAHPFEYISSLSGRSPSVRSTSLRTVPMDIDATPSSSQPQSQAQISAKETETSISGNTSTSSCCSTAEVKEDIKTLISDFEKEVNKTLEKGFGPAAAPQLSISVSDLPKATDAPVDLGALFSEGSFPSNGPARRHSTLGHGVRGGRRHRGHRGSHSGLQPIGCLNASAQDNRPLPHTTEEVVHAHVICDNCNNTVVGVRHKCLDCPDYDLCTPCIKEHNAAENHNPFHEFFEIREPGRVIVHTVFEGDRRRGEFHGNATRAAAPSELEPVVHNARCDLCDTAIMGTRYKCCECPDFDTCANCFQITPEQHPKHSFFKFEKFDGYIRRFNGRQRRAHFARCDSCRKTIHGVRYKCMHPECPDFDLCDRCEAMPIPVHPETHPMLKMKNPDVVVPTVYRIPAVWAPAASPSTGQTRHYAAGYRPAYAPRDGYQPAYIKSQTCMSVPVPKHAMVEEEAACQHEEDRATTPRPVERTLSFEEFEQQNPFADPVPMIAPIETVATERSLVSSFNASFEDRMKEARGGSPLAEAAEREKSLLEGFLDPPKDKSEEVSGEQETRESLPQTPSFVSDVLEDFFKTVSKRKELERNHGEAEMAERKVEPEEALSTLVSGVSRLVAMVKGETPIAESPVAEEGAEETSKLEEPEKKGVEVEEEQVLSTLVQKVAVSEHEKVAEEPKVKIEVVVQQEEEVEKKDVTPAAPPLSAGFVVDVTVPDGQVFPPGAEFMKCWRMTNDGPIDWPETTEVVFVAGEPSLVKVGNEAVKVGVVKAGEQVDVWTGELKAPEVVGRYVGYWRLRDSATKTVFGNSIWAEIEVAEADHLSDESSLSGSSIVRMPTGLGIDAMSDATSVRPQSLTLTIPSSGSTTTGGGSDIGSDVSLIDDDMSDGETAAWEDARSRVVSSSVVGSAAPPAAPVTPGSPLGDDFELVYDSGSDM</sequence>
<dbReference type="Pfam" id="PF16158">
    <property type="entry name" value="N_BRCA1_IG"/>
    <property type="match status" value="1"/>
</dbReference>
<dbReference type="InterPro" id="IPR043145">
    <property type="entry name" value="Znf_ZZ_sf"/>
</dbReference>
<name>A0A4Y7TXE8_COPMI</name>
<evidence type="ECO:0000256" key="2">
    <source>
        <dbReference type="ARBA" id="ARBA00022771"/>
    </source>
</evidence>
<feature type="region of interest" description="Disordered" evidence="5">
    <location>
        <begin position="775"/>
        <end position="801"/>
    </location>
</feature>
<evidence type="ECO:0000259" key="6">
    <source>
        <dbReference type="PROSITE" id="PS50135"/>
    </source>
</evidence>
<dbReference type="Proteomes" id="UP000298030">
    <property type="component" value="Unassembled WGS sequence"/>
</dbReference>
<feature type="domain" description="ZZ-type" evidence="6">
    <location>
        <begin position="333"/>
        <end position="388"/>
    </location>
</feature>
<dbReference type="GO" id="GO:0008270">
    <property type="term" value="F:zinc ion binding"/>
    <property type="evidence" value="ECO:0007669"/>
    <property type="project" value="UniProtKB-KW"/>
</dbReference>
<feature type="region of interest" description="Disordered" evidence="5">
    <location>
        <begin position="276"/>
        <end position="308"/>
    </location>
</feature>
<keyword evidence="2 4" id="KW-0863">Zinc-finger</keyword>
<comment type="caution">
    <text evidence="7">The sequence shown here is derived from an EMBL/GenBank/DDBJ whole genome shotgun (WGS) entry which is preliminary data.</text>
</comment>
<feature type="compositionally biased region" description="Basic residues" evidence="5">
    <location>
        <begin position="282"/>
        <end position="304"/>
    </location>
</feature>
<dbReference type="CDD" id="cd14947">
    <property type="entry name" value="NBR1_like"/>
    <property type="match status" value="1"/>
</dbReference>
<protein>
    <recommendedName>
        <fullName evidence="6">ZZ-type domain-containing protein</fullName>
    </recommendedName>
</protein>
<feature type="region of interest" description="Disordered" evidence="5">
    <location>
        <begin position="1049"/>
        <end position="1082"/>
    </location>
</feature>
<dbReference type="SMART" id="SM00291">
    <property type="entry name" value="ZnF_ZZ"/>
    <property type="match status" value="3"/>
</dbReference>
<evidence type="ECO:0000256" key="1">
    <source>
        <dbReference type="ARBA" id="ARBA00022723"/>
    </source>
</evidence>
<reference evidence="7 8" key="1">
    <citation type="journal article" date="2019" name="Nat. Ecol. Evol.">
        <title>Megaphylogeny resolves global patterns of mushroom evolution.</title>
        <authorList>
            <person name="Varga T."/>
            <person name="Krizsan K."/>
            <person name="Foldi C."/>
            <person name="Dima B."/>
            <person name="Sanchez-Garcia M."/>
            <person name="Sanchez-Ramirez S."/>
            <person name="Szollosi G.J."/>
            <person name="Szarkandi J.G."/>
            <person name="Papp V."/>
            <person name="Albert L."/>
            <person name="Andreopoulos W."/>
            <person name="Angelini C."/>
            <person name="Antonin V."/>
            <person name="Barry K.W."/>
            <person name="Bougher N.L."/>
            <person name="Buchanan P."/>
            <person name="Buyck B."/>
            <person name="Bense V."/>
            <person name="Catcheside P."/>
            <person name="Chovatia M."/>
            <person name="Cooper J."/>
            <person name="Damon W."/>
            <person name="Desjardin D."/>
            <person name="Finy P."/>
            <person name="Geml J."/>
            <person name="Haridas S."/>
            <person name="Hughes K."/>
            <person name="Justo A."/>
            <person name="Karasinski D."/>
            <person name="Kautmanova I."/>
            <person name="Kiss B."/>
            <person name="Kocsube S."/>
            <person name="Kotiranta H."/>
            <person name="LaButti K.M."/>
            <person name="Lechner B.E."/>
            <person name="Liimatainen K."/>
            <person name="Lipzen A."/>
            <person name="Lukacs Z."/>
            <person name="Mihaltcheva S."/>
            <person name="Morgado L.N."/>
            <person name="Niskanen T."/>
            <person name="Noordeloos M.E."/>
            <person name="Ohm R.A."/>
            <person name="Ortiz-Santana B."/>
            <person name="Ovrebo C."/>
            <person name="Racz N."/>
            <person name="Riley R."/>
            <person name="Savchenko A."/>
            <person name="Shiryaev A."/>
            <person name="Soop K."/>
            <person name="Spirin V."/>
            <person name="Szebenyi C."/>
            <person name="Tomsovsky M."/>
            <person name="Tulloss R.E."/>
            <person name="Uehling J."/>
            <person name="Grigoriev I.V."/>
            <person name="Vagvolgyi C."/>
            <person name="Papp T."/>
            <person name="Martin F.M."/>
            <person name="Miettinen O."/>
            <person name="Hibbett D.S."/>
            <person name="Nagy L.G."/>
        </authorList>
    </citation>
    <scope>NUCLEOTIDE SEQUENCE [LARGE SCALE GENOMIC DNA]</scope>
    <source>
        <strain evidence="7 8">FP101781</strain>
    </source>
</reference>
<dbReference type="Gene3D" id="2.60.40.10">
    <property type="entry name" value="Immunoglobulins"/>
    <property type="match status" value="1"/>
</dbReference>
<dbReference type="OrthoDB" id="661148at2759"/>
<evidence type="ECO:0000256" key="3">
    <source>
        <dbReference type="ARBA" id="ARBA00022833"/>
    </source>
</evidence>
<feature type="region of interest" description="Disordered" evidence="5">
    <location>
        <begin position="178"/>
        <end position="215"/>
    </location>
</feature>
<dbReference type="Pfam" id="PF00569">
    <property type="entry name" value="ZZ"/>
    <property type="match status" value="3"/>
</dbReference>
<organism evidence="7 8">
    <name type="scientific">Coprinellus micaceus</name>
    <name type="common">Glistening ink-cap mushroom</name>
    <name type="synonym">Coprinus micaceus</name>
    <dbReference type="NCBI Taxonomy" id="71717"/>
    <lineage>
        <taxon>Eukaryota</taxon>
        <taxon>Fungi</taxon>
        <taxon>Dikarya</taxon>
        <taxon>Basidiomycota</taxon>
        <taxon>Agaricomycotina</taxon>
        <taxon>Agaricomycetes</taxon>
        <taxon>Agaricomycetidae</taxon>
        <taxon>Agaricales</taxon>
        <taxon>Agaricineae</taxon>
        <taxon>Psathyrellaceae</taxon>
        <taxon>Coprinellus</taxon>
    </lineage>
</organism>
<feature type="compositionally biased region" description="Polar residues" evidence="5">
    <location>
        <begin position="117"/>
        <end position="135"/>
    </location>
</feature>
<dbReference type="InterPro" id="IPR013783">
    <property type="entry name" value="Ig-like_fold"/>
</dbReference>
<dbReference type="InterPro" id="IPR000433">
    <property type="entry name" value="Znf_ZZ"/>
</dbReference>
<evidence type="ECO:0000256" key="5">
    <source>
        <dbReference type="SAM" id="MobiDB-lite"/>
    </source>
</evidence>
<dbReference type="STRING" id="71717.A0A4Y7TXE8"/>
<dbReference type="PANTHER" id="PTHR20930:SF0">
    <property type="entry name" value="PROTEIN ILRUN"/>
    <property type="match status" value="1"/>
</dbReference>
<dbReference type="Gene3D" id="3.30.60.90">
    <property type="match status" value="3"/>
</dbReference>
<feature type="compositionally biased region" description="Low complexity" evidence="5">
    <location>
        <begin position="1049"/>
        <end position="1067"/>
    </location>
</feature>
<dbReference type="EMBL" id="QPFP01000002">
    <property type="protein sequence ID" value="TEB38845.1"/>
    <property type="molecule type" value="Genomic_DNA"/>
</dbReference>
<keyword evidence="8" id="KW-1185">Reference proteome</keyword>
<keyword evidence="3" id="KW-0862">Zinc</keyword>
<evidence type="ECO:0000256" key="4">
    <source>
        <dbReference type="PROSITE-ProRule" id="PRU00228"/>
    </source>
</evidence>
<dbReference type="CDD" id="cd02340">
    <property type="entry name" value="ZZ_NBR1_like"/>
    <property type="match status" value="1"/>
</dbReference>